<dbReference type="SUPFAM" id="SSF69322">
    <property type="entry name" value="Tricorn protease domain 2"/>
    <property type="match status" value="1"/>
</dbReference>
<accession>A0ABW5N3E8</accession>
<evidence type="ECO:0008006" key="3">
    <source>
        <dbReference type="Google" id="ProtNLM"/>
    </source>
</evidence>
<sequence length="333" mass="38215">MMKLLNSIDIIDVAFNEVNDSNHIYFRMDSTILAIEKLSGILLWEHEIEYSSPIGTHSIWVTDAYVIYGAVDISTKKQILGVLDKEGELLKVIETPYRIYSDGIHPKRKFHLEFLSISIENNKNYYCRLNLALLEISETIELDNLVDTVFIEEDMIFLSGADGVFLLTDNETKKVYDKSIIRVINSKNSNWLIEESNKSKMISIKKWNSTSDLLLSFDAEELKKATWQCKTIFDNNLFVVVEDIPGISCYNLKTGSLSWEFGKNNFMINSYTVAEDKVYMIAQDPELETHVYVLDSLNGGLIEKIESNVEPEYITFIEESLYISGLLGIEIYK</sequence>
<dbReference type="InterPro" id="IPR015943">
    <property type="entry name" value="WD40/YVTN_repeat-like_dom_sf"/>
</dbReference>
<dbReference type="EMBL" id="JBHULX010000003">
    <property type="protein sequence ID" value="MFD2590152.1"/>
    <property type="molecule type" value="Genomic_DNA"/>
</dbReference>
<dbReference type="Proteomes" id="UP001597459">
    <property type="component" value="Unassembled WGS sequence"/>
</dbReference>
<evidence type="ECO:0000313" key="1">
    <source>
        <dbReference type="EMBL" id="MFD2590152.1"/>
    </source>
</evidence>
<evidence type="ECO:0000313" key="2">
    <source>
        <dbReference type="Proteomes" id="UP001597459"/>
    </source>
</evidence>
<name>A0ABW5N3E8_9FLAO</name>
<proteinExistence type="predicted"/>
<dbReference type="RefSeq" id="WP_378255722.1">
    <property type="nucleotide sequence ID" value="NZ_JBHSJV010000001.1"/>
</dbReference>
<protein>
    <recommendedName>
        <fullName evidence="3">PQQ-like domain-containing protein</fullName>
    </recommendedName>
</protein>
<dbReference type="Gene3D" id="2.130.10.10">
    <property type="entry name" value="YVTN repeat-like/Quinoprotein amine dehydrogenase"/>
    <property type="match status" value="1"/>
</dbReference>
<gene>
    <name evidence="1" type="ORF">ACFSTE_04870</name>
</gene>
<reference evidence="2" key="1">
    <citation type="journal article" date="2019" name="Int. J. Syst. Evol. Microbiol.">
        <title>The Global Catalogue of Microorganisms (GCM) 10K type strain sequencing project: providing services to taxonomists for standard genome sequencing and annotation.</title>
        <authorList>
            <consortium name="The Broad Institute Genomics Platform"/>
            <consortium name="The Broad Institute Genome Sequencing Center for Infectious Disease"/>
            <person name="Wu L."/>
            <person name="Ma J."/>
        </authorList>
    </citation>
    <scope>NUCLEOTIDE SEQUENCE [LARGE SCALE GENOMIC DNA]</scope>
    <source>
        <strain evidence="2">KCTC 42423</strain>
    </source>
</reference>
<keyword evidence="2" id="KW-1185">Reference proteome</keyword>
<comment type="caution">
    <text evidence="1">The sequence shown here is derived from an EMBL/GenBank/DDBJ whole genome shotgun (WGS) entry which is preliminary data.</text>
</comment>
<organism evidence="1 2">
    <name type="scientific">Aquimarina hainanensis</name>
    <dbReference type="NCBI Taxonomy" id="1578017"/>
    <lineage>
        <taxon>Bacteria</taxon>
        <taxon>Pseudomonadati</taxon>
        <taxon>Bacteroidota</taxon>
        <taxon>Flavobacteriia</taxon>
        <taxon>Flavobacteriales</taxon>
        <taxon>Flavobacteriaceae</taxon>
        <taxon>Aquimarina</taxon>
    </lineage>
</organism>